<name>A0A0A9J4I8_ARUDO</name>
<proteinExistence type="predicted"/>
<reference evidence="1" key="2">
    <citation type="journal article" date="2015" name="Data Brief">
        <title>Shoot transcriptome of the giant reed, Arundo donax.</title>
        <authorList>
            <person name="Barrero R.A."/>
            <person name="Guerrero F.D."/>
            <person name="Moolhuijzen P."/>
            <person name="Goolsby J.A."/>
            <person name="Tidwell J."/>
            <person name="Bellgard S.E."/>
            <person name="Bellgard M.I."/>
        </authorList>
    </citation>
    <scope>NUCLEOTIDE SEQUENCE</scope>
    <source>
        <tissue evidence="1">Shoot tissue taken approximately 20 cm above the soil surface</tissue>
    </source>
</reference>
<reference evidence="1" key="1">
    <citation type="submission" date="2014-09" db="EMBL/GenBank/DDBJ databases">
        <authorList>
            <person name="Magalhaes I.L.F."/>
            <person name="Oliveira U."/>
            <person name="Santos F.R."/>
            <person name="Vidigal T.H.D.A."/>
            <person name="Brescovit A.D."/>
            <person name="Santos A.J."/>
        </authorList>
    </citation>
    <scope>NUCLEOTIDE SEQUENCE</scope>
    <source>
        <tissue evidence="1">Shoot tissue taken approximately 20 cm above the soil surface</tissue>
    </source>
</reference>
<organism evidence="1">
    <name type="scientific">Arundo donax</name>
    <name type="common">Giant reed</name>
    <name type="synonym">Donax arundinaceus</name>
    <dbReference type="NCBI Taxonomy" id="35708"/>
    <lineage>
        <taxon>Eukaryota</taxon>
        <taxon>Viridiplantae</taxon>
        <taxon>Streptophyta</taxon>
        <taxon>Embryophyta</taxon>
        <taxon>Tracheophyta</taxon>
        <taxon>Spermatophyta</taxon>
        <taxon>Magnoliopsida</taxon>
        <taxon>Liliopsida</taxon>
        <taxon>Poales</taxon>
        <taxon>Poaceae</taxon>
        <taxon>PACMAD clade</taxon>
        <taxon>Arundinoideae</taxon>
        <taxon>Arundineae</taxon>
        <taxon>Arundo</taxon>
    </lineage>
</organism>
<protein>
    <submittedName>
        <fullName evidence="1">Uncharacterized protein</fullName>
    </submittedName>
</protein>
<dbReference type="AlphaFoldDB" id="A0A0A9J4I8"/>
<accession>A0A0A9J4I8</accession>
<sequence length="70" mass="8123">MVERQLSIQGVGHHRQHVRHRDHGAYRRLHDLPRAARLHHGPHLAETFFQYLDVAHVVLVFNGQCDGLCI</sequence>
<dbReference type="EMBL" id="GBRH01283049">
    <property type="protein sequence ID" value="JAD14846.1"/>
    <property type="molecule type" value="Transcribed_RNA"/>
</dbReference>
<evidence type="ECO:0000313" key="1">
    <source>
        <dbReference type="EMBL" id="JAD14846.1"/>
    </source>
</evidence>